<proteinExistence type="predicted"/>
<dbReference type="PROSITE" id="PS50011">
    <property type="entry name" value="PROTEIN_KINASE_DOM"/>
    <property type="match status" value="1"/>
</dbReference>
<dbReference type="InterPro" id="IPR011009">
    <property type="entry name" value="Kinase-like_dom_sf"/>
</dbReference>
<accession>A0A2M7XBR5</accession>
<dbReference type="GO" id="GO:0004672">
    <property type="term" value="F:protein kinase activity"/>
    <property type="evidence" value="ECO:0007669"/>
    <property type="project" value="InterPro"/>
</dbReference>
<comment type="caution">
    <text evidence="2">The sequence shown here is derived from an EMBL/GenBank/DDBJ whole genome shotgun (WGS) entry which is preliminary data.</text>
</comment>
<gene>
    <name evidence="2" type="ORF">CO174_03900</name>
</gene>
<reference evidence="3" key="1">
    <citation type="submission" date="2017-09" db="EMBL/GenBank/DDBJ databases">
        <title>Depth-based differentiation of microbial function through sediment-hosted aquifers and enrichment of novel symbionts in the deep terrestrial subsurface.</title>
        <authorList>
            <person name="Probst A.J."/>
            <person name="Ladd B."/>
            <person name="Jarett J.K."/>
            <person name="Geller-Mcgrath D.E."/>
            <person name="Sieber C.M.K."/>
            <person name="Emerson J.B."/>
            <person name="Anantharaman K."/>
            <person name="Thomas B.C."/>
            <person name="Malmstrom R."/>
            <person name="Stieglmeier M."/>
            <person name="Klingl A."/>
            <person name="Woyke T."/>
            <person name="Ryan C.M."/>
            <person name="Banfield J.F."/>
        </authorList>
    </citation>
    <scope>NUCLEOTIDE SEQUENCE [LARGE SCALE GENOMIC DNA]</scope>
</reference>
<dbReference type="Pfam" id="PF00069">
    <property type="entry name" value="Pkinase"/>
    <property type="match status" value="1"/>
</dbReference>
<dbReference type="AlphaFoldDB" id="A0A2M7XBR5"/>
<organism evidence="2 3">
    <name type="scientific">Candidatus Uhrbacteria bacterium CG_4_9_14_3_um_filter_50_9</name>
    <dbReference type="NCBI Taxonomy" id="1975035"/>
    <lineage>
        <taxon>Bacteria</taxon>
        <taxon>Candidatus Uhriibacteriota</taxon>
    </lineage>
</organism>
<dbReference type="GO" id="GO:0005524">
    <property type="term" value="F:ATP binding"/>
    <property type="evidence" value="ECO:0007669"/>
    <property type="project" value="InterPro"/>
</dbReference>
<dbReference type="Gene3D" id="1.10.510.10">
    <property type="entry name" value="Transferase(Phosphotransferase) domain 1"/>
    <property type="match status" value="1"/>
</dbReference>
<evidence type="ECO:0000259" key="1">
    <source>
        <dbReference type="PROSITE" id="PS50011"/>
    </source>
</evidence>
<dbReference type="SUPFAM" id="SSF56112">
    <property type="entry name" value="Protein kinase-like (PK-like)"/>
    <property type="match status" value="1"/>
</dbReference>
<dbReference type="PROSITE" id="PS00109">
    <property type="entry name" value="PROTEIN_KINASE_TYR"/>
    <property type="match status" value="1"/>
</dbReference>
<evidence type="ECO:0000313" key="3">
    <source>
        <dbReference type="Proteomes" id="UP000229385"/>
    </source>
</evidence>
<evidence type="ECO:0000313" key="2">
    <source>
        <dbReference type="EMBL" id="PJA45299.1"/>
    </source>
</evidence>
<sequence length="596" mass="70367">MTPKSESHIFIVWQSGFHQLSRILWELSLEFEINHARKITWNTQEIVQNLSRIYPNRTFTPESSKLKEIGGNQLVMILVTDKAPQITNGKNTRTLRYKTTHRTKERVHPIFRWRTKNINYLHASDLESDAFFNFHGLTGESREQFETLKQRPHTHYLPLESEHRLELTHRENQAFASPQEVFNALNTHVNYAVLRNFEGWPETLVSESHQDIDLLTDDYYKTLLILGAVPVFPQPYRVHHLVPVGDRTIPFDIRSVDDGYYDPTWARHLLNHRVMHLGFYRLSDTDYFWSLLYHGIYHKKTLSKEYHERLERIREPLSDEPKRMLDTYLKEHSYEVTTPLDQSVKLQKPPFAQGLFYLSACMRILHSLIKPPTTDLSHLREHDALKHVERHLARTRRIKHGVYVVENRIIKQTDANRTFLMDQEATMLERLREHEYFPHVIDRFDHEGQSYLVMDRRSGTPLNHHFNLTNKQLARLETDLHAIIEILSKNQITHRDLRPENLLMTPQGALSLVDFEFAKPFDTDIQAPSAVGRYILLNAQKNLGAGWYKKGIPDKEIDPTAAQKVLEYYQTNRSIKKWPRFLKAMLRERLKRLTSV</sequence>
<feature type="domain" description="Protein kinase" evidence="1">
    <location>
        <begin position="374"/>
        <end position="596"/>
    </location>
</feature>
<name>A0A2M7XBR5_9BACT</name>
<dbReference type="PANTHER" id="PTHR24347">
    <property type="entry name" value="SERINE/THREONINE-PROTEIN KINASE"/>
    <property type="match status" value="1"/>
</dbReference>
<protein>
    <recommendedName>
        <fullName evidence="1">Protein kinase domain-containing protein</fullName>
    </recommendedName>
</protein>
<dbReference type="InterPro" id="IPR000719">
    <property type="entry name" value="Prot_kinase_dom"/>
</dbReference>
<dbReference type="InterPro" id="IPR008266">
    <property type="entry name" value="Tyr_kinase_AS"/>
</dbReference>
<dbReference type="EMBL" id="PFWU01000044">
    <property type="protein sequence ID" value="PJA45299.1"/>
    <property type="molecule type" value="Genomic_DNA"/>
</dbReference>
<dbReference type="Proteomes" id="UP000229385">
    <property type="component" value="Unassembled WGS sequence"/>
</dbReference>
<dbReference type="SMART" id="SM00220">
    <property type="entry name" value="S_TKc"/>
    <property type="match status" value="1"/>
</dbReference>